<dbReference type="AlphaFoldDB" id="A0AAW1VYY9"/>
<comment type="caution">
    <text evidence="2">The sequence shown here is derived from an EMBL/GenBank/DDBJ whole genome shotgun (WGS) entry which is preliminary data.</text>
</comment>
<feature type="region of interest" description="Disordered" evidence="1">
    <location>
        <begin position="57"/>
        <end position="97"/>
    </location>
</feature>
<protein>
    <submittedName>
        <fullName evidence="2">Uncharacterized protein</fullName>
    </submittedName>
</protein>
<sequence>MDYHYIREFVTNKLIQIQHISTVDQLADIFTKSLPVDRFKELSSKLIAPIPRISLRGGNSKHLPNTKHSNTEQKIAVLTQRSRPTQSKIAAQSSRLT</sequence>
<dbReference type="EMBL" id="JBEDUW010000007">
    <property type="protein sequence ID" value="KAK9912327.1"/>
    <property type="molecule type" value="Genomic_DNA"/>
</dbReference>
<feature type="compositionally biased region" description="Polar residues" evidence="1">
    <location>
        <begin position="79"/>
        <end position="97"/>
    </location>
</feature>
<accession>A0AAW1VYY9</accession>
<gene>
    <name evidence="2" type="ORF">M0R45_036195</name>
</gene>
<evidence type="ECO:0000313" key="3">
    <source>
        <dbReference type="Proteomes" id="UP001457282"/>
    </source>
</evidence>
<reference evidence="2 3" key="1">
    <citation type="journal article" date="2023" name="G3 (Bethesda)">
        <title>A chromosome-length genome assembly and annotation of blackberry (Rubus argutus, cv. 'Hillquist').</title>
        <authorList>
            <person name="Bruna T."/>
            <person name="Aryal R."/>
            <person name="Dudchenko O."/>
            <person name="Sargent D.J."/>
            <person name="Mead D."/>
            <person name="Buti M."/>
            <person name="Cavallini A."/>
            <person name="Hytonen T."/>
            <person name="Andres J."/>
            <person name="Pham M."/>
            <person name="Weisz D."/>
            <person name="Mascagni F."/>
            <person name="Usai G."/>
            <person name="Natali L."/>
            <person name="Bassil N."/>
            <person name="Fernandez G.E."/>
            <person name="Lomsadze A."/>
            <person name="Armour M."/>
            <person name="Olukolu B."/>
            <person name="Poorten T."/>
            <person name="Britton C."/>
            <person name="Davik J."/>
            <person name="Ashrafi H."/>
            <person name="Aiden E.L."/>
            <person name="Borodovsky M."/>
            <person name="Worthington M."/>
        </authorList>
    </citation>
    <scope>NUCLEOTIDE SEQUENCE [LARGE SCALE GENOMIC DNA]</scope>
    <source>
        <strain evidence="2">PI 553951</strain>
    </source>
</reference>
<keyword evidence="3" id="KW-1185">Reference proteome</keyword>
<organism evidence="2 3">
    <name type="scientific">Rubus argutus</name>
    <name type="common">Southern blackberry</name>
    <dbReference type="NCBI Taxonomy" id="59490"/>
    <lineage>
        <taxon>Eukaryota</taxon>
        <taxon>Viridiplantae</taxon>
        <taxon>Streptophyta</taxon>
        <taxon>Embryophyta</taxon>
        <taxon>Tracheophyta</taxon>
        <taxon>Spermatophyta</taxon>
        <taxon>Magnoliopsida</taxon>
        <taxon>eudicotyledons</taxon>
        <taxon>Gunneridae</taxon>
        <taxon>Pentapetalae</taxon>
        <taxon>rosids</taxon>
        <taxon>fabids</taxon>
        <taxon>Rosales</taxon>
        <taxon>Rosaceae</taxon>
        <taxon>Rosoideae</taxon>
        <taxon>Rosoideae incertae sedis</taxon>
        <taxon>Rubus</taxon>
    </lineage>
</organism>
<evidence type="ECO:0000313" key="2">
    <source>
        <dbReference type="EMBL" id="KAK9912327.1"/>
    </source>
</evidence>
<name>A0AAW1VYY9_RUBAR</name>
<dbReference type="Proteomes" id="UP001457282">
    <property type="component" value="Unassembled WGS sequence"/>
</dbReference>
<evidence type="ECO:0000256" key="1">
    <source>
        <dbReference type="SAM" id="MobiDB-lite"/>
    </source>
</evidence>
<proteinExistence type="predicted"/>